<organism evidence="2 3">
    <name type="scientific">Pseudoalteromonas peptidolytica F12-50-A1</name>
    <dbReference type="NCBI Taxonomy" id="1315280"/>
    <lineage>
        <taxon>Bacteria</taxon>
        <taxon>Pseudomonadati</taxon>
        <taxon>Pseudomonadota</taxon>
        <taxon>Gammaproteobacteria</taxon>
        <taxon>Alteromonadales</taxon>
        <taxon>Pseudoalteromonadaceae</taxon>
        <taxon>Pseudoalteromonas</taxon>
    </lineage>
</organism>
<dbReference type="RefSeq" id="WP_167508239.1">
    <property type="nucleotide sequence ID" value="NZ_AQHF01000032.1"/>
</dbReference>
<feature type="region of interest" description="Disordered" evidence="1">
    <location>
        <begin position="1"/>
        <end position="21"/>
    </location>
</feature>
<comment type="caution">
    <text evidence="2">The sequence shown here is derived from an EMBL/GenBank/DDBJ whole genome shotgun (WGS) entry which is preliminary data.</text>
</comment>
<protein>
    <submittedName>
        <fullName evidence="2">Uncharacterized protein</fullName>
    </submittedName>
</protein>
<evidence type="ECO:0000256" key="1">
    <source>
        <dbReference type="SAM" id="MobiDB-lite"/>
    </source>
</evidence>
<dbReference type="AlphaFoldDB" id="A0A8I0MYH5"/>
<dbReference type="Proteomes" id="UP000660708">
    <property type="component" value="Unassembled WGS sequence"/>
</dbReference>
<proteinExistence type="predicted"/>
<dbReference type="EMBL" id="AQHF01000032">
    <property type="protein sequence ID" value="MBE0348260.1"/>
    <property type="molecule type" value="Genomic_DNA"/>
</dbReference>
<sequence>MKSYDHEKSRKKRKLQVDSPAKVEARKKIEQFNEQMQLAALYDISHPAYFS</sequence>
<name>A0A8I0MYH5_9GAMM</name>
<accession>A0A8I0MYH5</accession>
<reference evidence="2 3" key="1">
    <citation type="submission" date="2015-06" db="EMBL/GenBank/DDBJ databases">
        <title>Genome sequence of Pseudoalteromonas peptidolytica.</title>
        <authorList>
            <person name="Xie B.-B."/>
            <person name="Rong J.-C."/>
            <person name="Qin Q.-L."/>
            <person name="Zhang Y.-Z."/>
        </authorList>
    </citation>
    <scope>NUCLEOTIDE SEQUENCE [LARGE SCALE GENOMIC DNA]</scope>
    <source>
        <strain evidence="2 3">F12-50-A1</strain>
    </source>
</reference>
<gene>
    <name evidence="2" type="ORF">PPEP_a4539</name>
</gene>
<keyword evidence="3" id="KW-1185">Reference proteome</keyword>
<evidence type="ECO:0000313" key="2">
    <source>
        <dbReference type="EMBL" id="MBE0348260.1"/>
    </source>
</evidence>
<evidence type="ECO:0000313" key="3">
    <source>
        <dbReference type="Proteomes" id="UP000660708"/>
    </source>
</evidence>